<evidence type="ECO:0000259" key="3">
    <source>
        <dbReference type="Pfam" id="PF20153"/>
    </source>
</evidence>
<feature type="region of interest" description="Disordered" evidence="1">
    <location>
        <begin position="591"/>
        <end position="614"/>
    </location>
</feature>
<gene>
    <name evidence="4" type="ORF">NLI96_g10776</name>
</gene>
<dbReference type="EMBL" id="JANAWD010000645">
    <property type="protein sequence ID" value="KAJ3476987.1"/>
    <property type="molecule type" value="Genomic_DNA"/>
</dbReference>
<feature type="transmembrane region" description="Helical" evidence="2">
    <location>
        <begin position="129"/>
        <end position="148"/>
    </location>
</feature>
<keyword evidence="5" id="KW-1185">Reference proteome</keyword>
<comment type="caution">
    <text evidence="4">The sequence shown here is derived from an EMBL/GenBank/DDBJ whole genome shotgun (WGS) entry which is preliminary data.</text>
</comment>
<accession>A0AAD5YBM6</accession>
<reference evidence="4" key="1">
    <citation type="submission" date="2022-07" db="EMBL/GenBank/DDBJ databases">
        <title>Genome Sequence of Physisporinus lineatus.</title>
        <authorList>
            <person name="Buettner E."/>
        </authorList>
    </citation>
    <scope>NUCLEOTIDE SEQUENCE</scope>
    <source>
        <strain evidence="4">VT162</strain>
    </source>
</reference>
<evidence type="ECO:0000256" key="2">
    <source>
        <dbReference type="SAM" id="Phobius"/>
    </source>
</evidence>
<dbReference type="Proteomes" id="UP001212997">
    <property type="component" value="Unassembled WGS sequence"/>
</dbReference>
<proteinExistence type="predicted"/>
<feature type="transmembrane region" description="Helical" evidence="2">
    <location>
        <begin position="55"/>
        <end position="74"/>
    </location>
</feature>
<dbReference type="Pfam" id="PF20153">
    <property type="entry name" value="DUF6535"/>
    <property type="match status" value="1"/>
</dbReference>
<keyword evidence="2" id="KW-0812">Transmembrane</keyword>
<name>A0AAD5YBM6_9APHY</name>
<feature type="domain" description="DUF6535" evidence="3">
    <location>
        <begin position="37"/>
        <end position="208"/>
    </location>
</feature>
<dbReference type="AlphaFoldDB" id="A0AAD5YBM6"/>
<keyword evidence="2" id="KW-0472">Membrane</keyword>
<evidence type="ECO:0000313" key="5">
    <source>
        <dbReference type="Proteomes" id="UP001212997"/>
    </source>
</evidence>
<sequence>MWVVERLSAKPIEYICLLQTPIPTDFKAPDEIGGKLADALRIHDESKITNCNSDIDTLLVFAGLFSAILAAFLIESYRLLQRDPTDVSVQLLMQISVQIAALAGNSSAIVQLPEIPQFIVPSSAIRVNALWFAGLLCSLVTASLAMFVKQWLREYLALGCTSTEERIRVRHVRYEGLVRWKVFETAAVLPLLLQIALLLFLIGLSEFLRAINRTVWLSTTVLVVIWLSIYAASIFAPALSIICPYKTPLLDRVMQQLRGLLSRIRYGTSWRERTGCNNRYYRFPGDERGIRRDNGFDIPAIISADETLADDSALVHIIRDCIERANGPETVAITREILSHRLDTPIASLSDPISFDRIPTRVLEVIVSILSNAIRRDVMSPNVQWTQWLQDAITGLASLMNHVHSNGRAVSITEGVDAISGTFALPLPIVSRVLRILAIDSPFISSWTLSGPPGTSFAAMTVISATREMLRTVLPSDPLRLLGEVLAIMNGMPDPSLHTCAKELESLTHQFATIMSASRRKYIVSPERGSLATYTNHLLLISESINARSPGSIDQGLMAFLSRQRGRQQLAPQGKSTLPLPEPSGGHVFGTPGVRLPMPDRRRGVLSEGGGRLPAVRREEVHSIS</sequence>
<protein>
    <recommendedName>
        <fullName evidence="3">DUF6535 domain-containing protein</fullName>
    </recommendedName>
</protein>
<evidence type="ECO:0000313" key="4">
    <source>
        <dbReference type="EMBL" id="KAJ3476987.1"/>
    </source>
</evidence>
<feature type="transmembrane region" description="Helical" evidence="2">
    <location>
        <begin position="187"/>
        <end position="208"/>
    </location>
</feature>
<dbReference type="InterPro" id="IPR045338">
    <property type="entry name" value="DUF6535"/>
</dbReference>
<keyword evidence="2" id="KW-1133">Transmembrane helix</keyword>
<organism evidence="4 5">
    <name type="scientific">Meripilus lineatus</name>
    <dbReference type="NCBI Taxonomy" id="2056292"/>
    <lineage>
        <taxon>Eukaryota</taxon>
        <taxon>Fungi</taxon>
        <taxon>Dikarya</taxon>
        <taxon>Basidiomycota</taxon>
        <taxon>Agaricomycotina</taxon>
        <taxon>Agaricomycetes</taxon>
        <taxon>Polyporales</taxon>
        <taxon>Meripilaceae</taxon>
        <taxon>Meripilus</taxon>
    </lineage>
</organism>
<evidence type="ECO:0000256" key="1">
    <source>
        <dbReference type="SAM" id="MobiDB-lite"/>
    </source>
</evidence>
<feature type="transmembrane region" description="Helical" evidence="2">
    <location>
        <begin position="215"/>
        <end position="239"/>
    </location>
</feature>